<gene>
    <name evidence="1" type="ORF">CK203_008427</name>
</gene>
<evidence type="ECO:0008006" key="3">
    <source>
        <dbReference type="Google" id="ProtNLM"/>
    </source>
</evidence>
<accession>A0A438KP57</accession>
<sequence length="187" mass="20779">MRREGFFVCSLFSGNKRFVLIFPEGKGLLGGWALPVQRERIVGTRTDASLAKEGGVPWESEFDLVWLQLGDANAFNKLHHLISAWVLQEGEQVCKQKSLLLDRWNLEVGDACGRFLRVDEETAPGGRGMGGEGEESTFSYGGNSHLGWIRWFPVMKAERKGEDDGYFMCAMEHGICGSSTTEKSVLA</sequence>
<comment type="caution">
    <text evidence="1">The sequence shown here is derived from an EMBL/GenBank/DDBJ whole genome shotgun (WGS) entry which is preliminary data.</text>
</comment>
<dbReference type="Proteomes" id="UP000288805">
    <property type="component" value="Unassembled WGS sequence"/>
</dbReference>
<evidence type="ECO:0000313" key="1">
    <source>
        <dbReference type="EMBL" id="RVX22991.1"/>
    </source>
</evidence>
<dbReference type="EMBL" id="QGNW01000002">
    <property type="protein sequence ID" value="RVX22991.1"/>
    <property type="molecule type" value="Genomic_DNA"/>
</dbReference>
<reference evidence="1 2" key="1">
    <citation type="journal article" date="2018" name="PLoS Genet.">
        <title>Population sequencing reveals clonal diversity and ancestral inbreeding in the grapevine cultivar Chardonnay.</title>
        <authorList>
            <person name="Roach M.J."/>
            <person name="Johnson D.L."/>
            <person name="Bohlmann J."/>
            <person name="van Vuuren H.J."/>
            <person name="Jones S.J."/>
            <person name="Pretorius I.S."/>
            <person name="Schmidt S.A."/>
            <person name="Borneman A.R."/>
        </authorList>
    </citation>
    <scope>NUCLEOTIDE SEQUENCE [LARGE SCALE GENOMIC DNA]</scope>
    <source>
        <strain evidence="2">cv. Chardonnay</strain>
        <tissue evidence="1">Leaf</tissue>
    </source>
</reference>
<name>A0A438KP57_VITVI</name>
<dbReference type="AlphaFoldDB" id="A0A438KP57"/>
<proteinExistence type="predicted"/>
<protein>
    <recommendedName>
        <fullName evidence="3">DUF4283 domain-containing protein</fullName>
    </recommendedName>
</protein>
<organism evidence="1 2">
    <name type="scientific">Vitis vinifera</name>
    <name type="common">Grape</name>
    <dbReference type="NCBI Taxonomy" id="29760"/>
    <lineage>
        <taxon>Eukaryota</taxon>
        <taxon>Viridiplantae</taxon>
        <taxon>Streptophyta</taxon>
        <taxon>Embryophyta</taxon>
        <taxon>Tracheophyta</taxon>
        <taxon>Spermatophyta</taxon>
        <taxon>Magnoliopsida</taxon>
        <taxon>eudicotyledons</taxon>
        <taxon>Gunneridae</taxon>
        <taxon>Pentapetalae</taxon>
        <taxon>rosids</taxon>
        <taxon>Vitales</taxon>
        <taxon>Vitaceae</taxon>
        <taxon>Viteae</taxon>
        <taxon>Vitis</taxon>
    </lineage>
</organism>
<evidence type="ECO:0000313" key="2">
    <source>
        <dbReference type="Proteomes" id="UP000288805"/>
    </source>
</evidence>